<dbReference type="EMBL" id="MU858110">
    <property type="protein sequence ID" value="KAK4213324.1"/>
    <property type="molecule type" value="Genomic_DNA"/>
</dbReference>
<organism evidence="5 6">
    <name type="scientific">Rhypophila decipiens</name>
    <dbReference type="NCBI Taxonomy" id="261697"/>
    <lineage>
        <taxon>Eukaryota</taxon>
        <taxon>Fungi</taxon>
        <taxon>Dikarya</taxon>
        <taxon>Ascomycota</taxon>
        <taxon>Pezizomycotina</taxon>
        <taxon>Sordariomycetes</taxon>
        <taxon>Sordariomycetidae</taxon>
        <taxon>Sordariales</taxon>
        <taxon>Naviculisporaceae</taxon>
        <taxon>Rhypophila</taxon>
    </lineage>
</organism>
<dbReference type="Proteomes" id="UP001301769">
    <property type="component" value="Unassembled WGS sequence"/>
</dbReference>
<gene>
    <name evidence="5" type="ORF">QBC37DRAFT_374118</name>
</gene>
<name>A0AAN7B7N3_9PEZI</name>
<feature type="region of interest" description="Disordered" evidence="2">
    <location>
        <begin position="1"/>
        <end position="55"/>
    </location>
</feature>
<dbReference type="Pfam" id="PF20237">
    <property type="entry name" value="DUF6594"/>
    <property type="match status" value="1"/>
</dbReference>
<evidence type="ECO:0000256" key="3">
    <source>
        <dbReference type="SAM" id="Phobius"/>
    </source>
</evidence>
<feature type="transmembrane region" description="Helical" evidence="3">
    <location>
        <begin position="249"/>
        <end position="273"/>
    </location>
</feature>
<evidence type="ECO:0000259" key="4">
    <source>
        <dbReference type="Pfam" id="PF20237"/>
    </source>
</evidence>
<keyword evidence="3" id="KW-0472">Membrane</keyword>
<dbReference type="AlphaFoldDB" id="A0AAN7B7N3"/>
<dbReference type="PANTHER" id="PTHR34502">
    <property type="entry name" value="DUF6594 DOMAIN-CONTAINING PROTEIN-RELATED"/>
    <property type="match status" value="1"/>
</dbReference>
<evidence type="ECO:0000313" key="6">
    <source>
        <dbReference type="Proteomes" id="UP001301769"/>
    </source>
</evidence>
<evidence type="ECO:0000256" key="2">
    <source>
        <dbReference type="SAM" id="MobiDB-lite"/>
    </source>
</evidence>
<feature type="transmembrane region" description="Helical" evidence="3">
    <location>
        <begin position="279"/>
        <end position="297"/>
    </location>
</feature>
<feature type="compositionally biased region" description="Basic and acidic residues" evidence="2">
    <location>
        <begin position="46"/>
        <end position="55"/>
    </location>
</feature>
<keyword evidence="3" id="KW-0812">Transmembrane</keyword>
<keyword evidence="1" id="KW-0175">Coiled coil</keyword>
<feature type="transmembrane region" description="Helical" evidence="3">
    <location>
        <begin position="306"/>
        <end position="324"/>
    </location>
</feature>
<accession>A0AAN7B7N3</accession>
<feature type="domain" description="DUF6594" evidence="4">
    <location>
        <begin position="68"/>
        <end position="317"/>
    </location>
</feature>
<keyword evidence="3" id="KW-1133">Transmembrane helix</keyword>
<sequence>MSGFASDENAAEQGRMPGLAFHQDLRPQELNIADPGSSVLSTPPKEPVDSLSRDWPGKDYQDYPLGLPRLAAYYAQFKNADSFRSHRYPLVRAILDTGLRCASLESKLGEYDRSHTAHLKGLTDNHKRRPGQQPVQDEYEDLMRDLKQELLEYHKLLRCLKETQQLHPVPVTQYTNILRMVTGEEMLDEEACALLFDSPHNMVSVSTPSNAAPIANFIRSKYGRWFLRCLSREDSDPHSRLVPEATAEWVLKCFFIVIGSILLIVPVGLLYMANLTKGQSFGVITGFTLLFGIVTMLSKDWEMHKTLLAVCAFYAVLLTIGAQSSGMNPQSEV</sequence>
<dbReference type="PANTHER" id="PTHR34502:SF5">
    <property type="entry name" value="DUF6594 DOMAIN-CONTAINING PROTEIN"/>
    <property type="match status" value="1"/>
</dbReference>
<protein>
    <recommendedName>
        <fullName evidence="4">DUF6594 domain-containing protein</fullName>
    </recommendedName>
</protein>
<proteinExistence type="predicted"/>
<evidence type="ECO:0000313" key="5">
    <source>
        <dbReference type="EMBL" id="KAK4213324.1"/>
    </source>
</evidence>
<dbReference type="InterPro" id="IPR046529">
    <property type="entry name" value="DUF6594"/>
</dbReference>
<comment type="caution">
    <text evidence="5">The sequence shown here is derived from an EMBL/GenBank/DDBJ whole genome shotgun (WGS) entry which is preliminary data.</text>
</comment>
<feature type="coiled-coil region" evidence="1">
    <location>
        <begin position="136"/>
        <end position="163"/>
    </location>
</feature>
<evidence type="ECO:0000256" key="1">
    <source>
        <dbReference type="SAM" id="Coils"/>
    </source>
</evidence>
<reference evidence="5" key="2">
    <citation type="submission" date="2023-05" db="EMBL/GenBank/DDBJ databases">
        <authorList>
            <consortium name="Lawrence Berkeley National Laboratory"/>
            <person name="Steindorff A."/>
            <person name="Hensen N."/>
            <person name="Bonometti L."/>
            <person name="Westerberg I."/>
            <person name="Brannstrom I.O."/>
            <person name="Guillou S."/>
            <person name="Cros-Aarteil S."/>
            <person name="Calhoun S."/>
            <person name="Haridas S."/>
            <person name="Kuo A."/>
            <person name="Mondo S."/>
            <person name="Pangilinan J."/>
            <person name="Riley R."/>
            <person name="Labutti K."/>
            <person name="Andreopoulos B."/>
            <person name="Lipzen A."/>
            <person name="Chen C."/>
            <person name="Yanf M."/>
            <person name="Daum C."/>
            <person name="Ng V."/>
            <person name="Clum A."/>
            <person name="Ohm R."/>
            <person name="Martin F."/>
            <person name="Silar P."/>
            <person name="Natvig D."/>
            <person name="Lalanne C."/>
            <person name="Gautier V."/>
            <person name="Ament-Velasquez S.L."/>
            <person name="Kruys A."/>
            <person name="Hutchinson M.I."/>
            <person name="Powell A.J."/>
            <person name="Barry K."/>
            <person name="Miller A.N."/>
            <person name="Grigoriev I.V."/>
            <person name="Debuchy R."/>
            <person name="Gladieux P."/>
            <person name="Thoren M.H."/>
            <person name="Johannesson H."/>
        </authorList>
    </citation>
    <scope>NUCLEOTIDE SEQUENCE</scope>
    <source>
        <strain evidence="5">PSN293</strain>
    </source>
</reference>
<keyword evidence="6" id="KW-1185">Reference proteome</keyword>
<reference evidence="5" key="1">
    <citation type="journal article" date="2023" name="Mol. Phylogenet. Evol.">
        <title>Genome-scale phylogeny and comparative genomics of the fungal order Sordariales.</title>
        <authorList>
            <person name="Hensen N."/>
            <person name="Bonometti L."/>
            <person name="Westerberg I."/>
            <person name="Brannstrom I.O."/>
            <person name="Guillou S."/>
            <person name="Cros-Aarteil S."/>
            <person name="Calhoun S."/>
            <person name="Haridas S."/>
            <person name="Kuo A."/>
            <person name="Mondo S."/>
            <person name="Pangilinan J."/>
            <person name="Riley R."/>
            <person name="LaButti K."/>
            <person name="Andreopoulos B."/>
            <person name="Lipzen A."/>
            <person name="Chen C."/>
            <person name="Yan M."/>
            <person name="Daum C."/>
            <person name="Ng V."/>
            <person name="Clum A."/>
            <person name="Steindorff A."/>
            <person name="Ohm R.A."/>
            <person name="Martin F."/>
            <person name="Silar P."/>
            <person name="Natvig D.O."/>
            <person name="Lalanne C."/>
            <person name="Gautier V."/>
            <person name="Ament-Velasquez S.L."/>
            <person name="Kruys A."/>
            <person name="Hutchinson M.I."/>
            <person name="Powell A.J."/>
            <person name="Barry K."/>
            <person name="Miller A.N."/>
            <person name="Grigoriev I.V."/>
            <person name="Debuchy R."/>
            <person name="Gladieux P."/>
            <person name="Hiltunen Thoren M."/>
            <person name="Johannesson H."/>
        </authorList>
    </citation>
    <scope>NUCLEOTIDE SEQUENCE</scope>
    <source>
        <strain evidence="5">PSN293</strain>
    </source>
</reference>